<protein>
    <submittedName>
        <fullName evidence="2">Uncharacterized protein</fullName>
    </submittedName>
</protein>
<dbReference type="OrthoDB" id="1724157at2"/>
<gene>
    <name evidence="2" type="ORF">A6M21_13020</name>
</gene>
<evidence type="ECO:0000313" key="3">
    <source>
        <dbReference type="Proteomes" id="UP000078532"/>
    </source>
</evidence>
<keyword evidence="1" id="KW-0812">Transmembrane</keyword>
<keyword evidence="1" id="KW-0472">Membrane</keyword>
<reference evidence="2 3" key="1">
    <citation type="submission" date="2016-04" db="EMBL/GenBank/DDBJ databases">
        <authorList>
            <person name="Evans L.H."/>
            <person name="Alamgir A."/>
            <person name="Owens N."/>
            <person name="Weber N.D."/>
            <person name="Virtaneva K."/>
            <person name="Barbian K."/>
            <person name="Babar A."/>
            <person name="Rosenke K."/>
        </authorList>
    </citation>
    <scope>NUCLEOTIDE SEQUENCE [LARGE SCALE GENOMIC DNA]</scope>
    <source>
        <strain evidence="2 3">LMa1</strain>
    </source>
</reference>
<feature type="transmembrane region" description="Helical" evidence="1">
    <location>
        <begin position="56"/>
        <end position="81"/>
    </location>
</feature>
<dbReference type="Proteomes" id="UP000078532">
    <property type="component" value="Unassembled WGS sequence"/>
</dbReference>
<feature type="transmembrane region" description="Helical" evidence="1">
    <location>
        <begin position="118"/>
        <end position="137"/>
    </location>
</feature>
<accession>A0A1B7LCX9</accession>
<dbReference type="RefSeq" id="WP_066669510.1">
    <property type="nucleotide sequence ID" value="NZ_LYVF01000174.1"/>
</dbReference>
<keyword evidence="1" id="KW-1133">Transmembrane helix</keyword>
<comment type="caution">
    <text evidence="2">The sequence shown here is derived from an EMBL/GenBank/DDBJ whole genome shotgun (WGS) entry which is preliminary data.</text>
</comment>
<feature type="transmembrane region" description="Helical" evidence="1">
    <location>
        <begin position="87"/>
        <end position="106"/>
    </location>
</feature>
<dbReference type="AlphaFoldDB" id="A0A1B7LCX9"/>
<organism evidence="2 3">
    <name type="scientific">Desulfotomaculum copahuensis</name>
    <dbReference type="NCBI Taxonomy" id="1838280"/>
    <lineage>
        <taxon>Bacteria</taxon>
        <taxon>Bacillati</taxon>
        <taxon>Bacillota</taxon>
        <taxon>Clostridia</taxon>
        <taxon>Eubacteriales</taxon>
        <taxon>Desulfotomaculaceae</taxon>
        <taxon>Desulfotomaculum</taxon>
    </lineage>
</organism>
<keyword evidence="3" id="KW-1185">Reference proteome</keyword>
<name>A0A1B7LCX9_9FIRM</name>
<sequence length="145" mass="16741">MPWLISFVLAWLLFFLFADRPRLNRTVWGGIIALLMATFVDWGLQRLGLYKFTDLLISFAGCPVFYKFGPTFVIGILFVQFIPRGRWWQLLHILVFALAYLSLEILFTETGVAGYIHWHPLASLSLDLLVFTALTWVGRTFILPN</sequence>
<feature type="transmembrane region" description="Helical" evidence="1">
    <location>
        <begin position="28"/>
        <end position="44"/>
    </location>
</feature>
<evidence type="ECO:0000313" key="2">
    <source>
        <dbReference type="EMBL" id="OAT80760.1"/>
    </source>
</evidence>
<proteinExistence type="predicted"/>
<evidence type="ECO:0000256" key="1">
    <source>
        <dbReference type="SAM" id="Phobius"/>
    </source>
</evidence>
<dbReference type="EMBL" id="LYVF01000174">
    <property type="protein sequence ID" value="OAT80760.1"/>
    <property type="molecule type" value="Genomic_DNA"/>
</dbReference>